<dbReference type="Gene3D" id="1.10.3470.10">
    <property type="entry name" value="ABC transporter involved in vitamin B12 uptake, BtuC"/>
    <property type="match status" value="1"/>
</dbReference>
<evidence type="ECO:0000256" key="2">
    <source>
        <dbReference type="ARBA" id="ARBA00007935"/>
    </source>
</evidence>
<feature type="transmembrane region" description="Helical" evidence="8">
    <location>
        <begin position="45"/>
        <end position="65"/>
    </location>
</feature>
<evidence type="ECO:0000256" key="5">
    <source>
        <dbReference type="ARBA" id="ARBA00022692"/>
    </source>
</evidence>
<feature type="transmembrane region" description="Helical" evidence="8">
    <location>
        <begin position="217"/>
        <end position="239"/>
    </location>
</feature>
<name>A0A9Q4C6N0_9CORY</name>
<keyword evidence="6 8" id="KW-1133">Transmembrane helix</keyword>
<evidence type="ECO:0000313" key="10">
    <source>
        <dbReference type="Proteomes" id="UP001071478"/>
    </source>
</evidence>
<reference evidence="9" key="1">
    <citation type="submission" date="2022-11" db="EMBL/GenBank/DDBJ databases">
        <title>Corynebacterium sp. isolated from Penguins.</title>
        <authorList>
            <person name="Sedlar K."/>
            <person name="Svec P."/>
        </authorList>
    </citation>
    <scope>NUCLEOTIDE SEQUENCE</scope>
    <source>
        <strain evidence="9">P7374</strain>
    </source>
</reference>
<dbReference type="GO" id="GO:0033214">
    <property type="term" value="P:siderophore-iron import into cell"/>
    <property type="evidence" value="ECO:0007669"/>
    <property type="project" value="TreeGrafter"/>
</dbReference>
<dbReference type="GO" id="GO:0022857">
    <property type="term" value="F:transmembrane transporter activity"/>
    <property type="evidence" value="ECO:0007669"/>
    <property type="project" value="InterPro"/>
</dbReference>
<sequence>MRFNSTTLLLPAVLTLAALSAVSLLVGVADSDWRIMVVSRIPRTVAIVLSGATIAVAGLLMQLLARNRFVEPSTVGTTESAALGLLLVTLFFPSAPIGWKMAAASLTALAGTALFLAAIRRIPNPGLFTVPLVGIMLGSVIGAVATFIAYNYGLLQSLGSWQLGSYAGVLRGRYELLWIIGILVIVSYVAADRFTILGLGHSYAVNAGINARAVETFGLAVVAVVSAVTVTVVGAIPFLGLVVPNLVSAVMGDNTRRSLPWVALIGAMMCMVCDILGRTIRFPYEMPVGTVMGVIGAAIFLAILYRRNSRVRS</sequence>
<dbReference type="CDD" id="cd06550">
    <property type="entry name" value="TM_ABC_iron-siderophores_like"/>
    <property type="match status" value="1"/>
</dbReference>
<dbReference type="InterPro" id="IPR037294">
    <property type="entry name" value="ABC_BtuC-like"/>
</dbReference>
<dbReference type="AlphaFoldDB" id="A0A9Q4C6N0"/>
<comment type="subcellular location">
    <subcellularLocation>
        <location evidence="1">Cell membrane</location>
        <topology evidence="1">Multi-pass membrane protein</topology>
    </subcellularLocation>
</comment>
<evidence type="ECO:0000256" key="6">
    <source>
        <dbReference type="ARBA" id="ARBA00022989"/>
    </source>
</evidence>
<gene>
    <name evidence="9" type="ORF">OS129_01990</name>
</gene>
<dbReference type="InterPro" id="IPR000522">
    <property type="entry name" value="ABC_transptr_permease_BtuC"/>
</dbReference>
<feature type="transmembrane region" description="Helical" evidence="8">
    <location>
        <begin position="101"/>
        <end position="119"/>
    </location>
</feature>
<dbReference type="PANTHER" id="PTHR30472:SF27">
    <property type="entry name" value="PETROBACTIN IMPORT SYSTEM PERMEASE PROTEIN YCLN"/>
    <property type="match status" value="1"/>
</dbReference>
<dbReference type="GO" id="GO:0005886">
    <property type="term" value="C:plasma membrane"/>
    <property type="evidence" value="ECO:0007669"/>
    <property type="project" value="UniProtKB-SubCell"/>
</dbReference>
<dbReference type="SUPFAM" id="SSF81345">
    <property type="entry name" value="ABC transporter involved in vitamin B12 uptake, BtuC"/>
    <property type="match status" value="1"/>
</dbReference>
<keyword evidence="3" id="KW-0813">Transport</keyword>
<evidence type="ECO:0000313" key="9">
    <source>
        <dbReference type="EMBL" id="MCX7467657.1"/>
    </source>
</evidence>
<evidence type="ECO:0000256" key="1">
    <source>
        <dbReference type="ARBA" id="ARBA00004651"/>
    </source>
</evidence>
<keyword evidence="7 8" id="KW-0472">Membrane</keyword>
<evidence type="ECO:0000256" key="3">
    <source>
        <dbReference type="ARBA" id="ARBA00022448"/>
    </source>
</evidence>
<comment type="caution">
    <text evidence="9">The sequence shown here is derived from an EMBL/GenBank/DDBJ whole genome shotgun (WGS) entry which is preliminary data.</text>
</comment>
<comment type="similarity">
    <text evidence="2">Belongs to the binding-protein-dependent transport system permease family. FecCD subfamily.</text>
</comment>
<accession>A0A9Q4C6N0</accession>
<feature type="transmembrane region" description="Helical" evidence="8">
    <location>
        <begin position="77"/>
        <end position="95"/>
    </location>
</feature>
<keyword evidence="5 8" id="KW-0812">Transmembrane</keyword>
<dbReference type="Pfam" id="PF01032">
    <property type="entry name" value="FecCD"/>
    <property type="match status" value="1"/>
</dbReference>
<dbReference type="PANTHER" id="PTHR30472">
    <property type="entry name" value="FERRIC ENTEROBACTIN TRANSPORT SYSTEM PERMEASE PROTEIN"/>
    <property type="match status" value="1"/>
</dbReference>
<feature type="transmembrane region" description="Helical" evidence="8">
    <location>
        <begin position="126"/>
        <end position="150"/>
    </location>
</feature>
<feature type="transmembrane region" description="Helical" evidence="8">
    <location>
        <begin position="176"/>
        <end position="196"/>
    </location>
</feature>
<dbReference type="RefSeq" id="WP_200255204.1">
    <property type="nucleotide sequence ID" value="NZ_JAENIQ020000002.1"/>
</dbReference>
<protein>
    <submittedName>
        <fullName evidence="9">Iron chelate uptake ABC transporter family permease subunit</fullName>
    </submittedName>
</protein>
<dbReference type="Proteomes" id="UP001071478">
    <property type="component" value="Unassembled WGS sequence"/>
</dbReference>
<evidence type="ECO:0000256" key="8">
    <source>
        <dbReference type="SAM" id="Phobius"/>
    </source>
</evidence>
<evidence type="ECO:0000256" key="4">
    <source>
        <dbReference type="ARBA" id="ARBA00022475"/>
    </source>
</evidence>
<organism evidence="9 10">
    <name type="scientific">Corynebacterium pygosceleis</name>
    <dbReference type="NCBI Taxonomy" id="2800406"/>
    <lineage>
        <taxon>Bacteria</taxon>
        <taxon>Bacillati</taxon>
        <taxon>Actinomycetota</taxon>
        <taxon>Actinomycetes</taxon>
        <taxon>Mycobacteriales</taxon>
        <taxon>Corynebacteriaceae</taxon>
        <taxon>Corynebacterium</taxon>
    </lineage>
</organism>
<keyword evidence="4" id="KW-1003">Cell membrane</keyword>
<proteinExistence type="inferred from homology"/>
<feature type="transmembrane region" description="Helical" evidence="8">
    <location>
        <begin position="288"/>
        <end position="305"/>
    </location>
</feature>
<evidence type="ECO:0000256" key="7">
    <source>
        <dbReference type="ARBA" id="ARBA00023136"/>
    </source>
</evidence>
<dbReference type="EMBL" id="JAPMKU010000001">
    <property type="protein sequence ID" value="MCX7467657.1"/>
    <property type="molecule type" value="Genomic_DNA"/>
</dbReference>